<dbReference type="EMBL" id="CP022601">
    <property type="protein sequence ID" value="AXJ12068.1"/>
    <property type="molecule type" value="Genomic_DNA"/>
</dbReference>
<feature type="transmembrane region" description="Helical" evidence="13">
    <location>
        <begin position="20"/>
        <end position="45"/>
    </location>
</feature>
<dbReference type="Pfam" id="PF01554">
    <property type="entry name" value="MatE"/>
    <property type="match status" value="2"/>
</dbReference>
<dbReference type="PIRSF" id="PIRSF006603">
    <property type="entry name" value="DinF"/>
    <property type="match status" value="1"/>
</dbReference>
<keyword evidence="9 13" id="KW-1133">Transmembrane helix</keyword>
<keyword evidence="5" id="KW-0813">Transport</keyword>
<reference evidence="14 15" key="1">
    <citation type="submission" date="2017-07" db="EMBL/GenBank/DDBJ databases">
        <title>Streptococcus pluranimalium as cause of bovine abortion.</title>
        <authorList>
            <person name="Rodriguez Campos S."/>
            <person name="Gobeli Brawand S."/>
            <person name="Brodard I."/>
            <person name="Rychener L."/>
            <person name="Perreten V."/>
        </authorList>
    </citation>
    <scope>NUCLEOTIDE SEQUENCE [LARGE SCALE GENOMIC DNA]</scope>
    <source>
        <strain evidence="14 15">14A0014</strain>
    </source>
</reference>
<evidence type="ECO:0000256" key="2">
    <source>
        <dbReference type="ARBA" id="ARBA00004651"/>
    </source>
</evidence>
<protein>
    <recommendedName>
        <fullName evidence="4">Probable multidrug resistance protein NorM</fullName>
    </recommendedName>
    <alternativeName>
        <fullName evidence="12">Multidrug-efflux transporter</fullName>
    </alternativeName>
</protein>
<keyword evidence="10" id="KW-0406">Ion transport</keyword>
<evidence type="ECO:0000256" key="13">
    <source>
        <dbReference type="SAM" id="Phobius"/>
    </source>
</evidence>
<evidence type="ECO:0000256" key="3">
    <source>
        <dbReference type="ARBA" id="ARBA00010199"/>
    </source>
</evidence>
<evidence type="ECO:0000313" key="15">
    <source>
        <dbReference type="Proteomes" id="UP000255411"/>
    </source>
</evidence>
<evidence type="ECO:0000256" key="12">
    <source>
        <dbReference type="ARBA" id="ARBA00031636"/>
    </source>
</evidence>
<feature type="transmembrane region" description="Helical" evidence="13">
    <location>
        <begin position="240"/>
        <end position="260"/>
    </location>
</feature>
<evidence type="ECO:0000256" key="1">
    <source>
        <dbReference type="ARBA" id="ARBA00003408"/>
    </source>
</evidence>
<feature type="transmembrane region" description="Helical" evidence="13">
    <location>
        <begin position="125"/>
        <end position="147"/>
    </location>
</feature>
<dbReference type="RefSeq" id="WP_115129526.1">
    <property type="nucleotide sequence ID" value="NZ_CP022601.1"/>
</dbReference>
<accession>A0A345VH66</accession>
<keyword evidence="8 13" id="KW-0812">Transmembrane</keyword>
<comment type="function">
    <text evidence="1">Multidrug efflux pump.</text>
</comment>
<evidence type="ECO:0000256" key="8">
    <source>
        <dbReference type="ARBA" id="ARBA00022692"/>
    </source>
</evidence>
<feature type="transmembrane region" description="Helical" evidence="13">
    <location>
        <begin position="266"/>
        <end position="286"/>
    </location>
</feature>
<dbReference type="PANTHER" id="PTHR43298:SF2">
    <property type="entry name" value="FMN_FAD EXPORTER YEEO-RELATED"/>
    <property type="match status" value="1"/>
</dbReference>
<evidence type="ECO:0000256" key="6">
    <source>
        <dbReference type="ARBA" id="ARBA00022449"/>
    </source>
</evidence>
<keyword evidence="7" id="KW-1003">Cell membrane</keyword>
<keyword evidence="11 13" id="KW-0472">Membrane</keyword>
<gene>
    <name evidence="14" type="primary">yeeO</name>
    <name evidence="14" type="ORF">Sp14A_00950</name>
</gene>
<evidence type="ECO:0000256" key="5">
    <source>
        <dbReference type="ARBA" id="ARBA00022448"/>
    </source>
</evidence>
<dbReference type="AlphaFoldDB" id="A0A345VH66"/>
<evidence type="ECO:0000256" key="7">
    <source>
        <dbReference type="ARBA" id="ARBA00022475"/>
    </source>
</evidence>
<proteinExistence type="inferred from homology"/>
<dbReference type="GO" id="GO:0015297">
    <property type="term" value="F:antiporter activity"/>
    <property type="evidence" value="ECO:0007669"/>
    <property type="project" value="UniProtKB-KW"/>
</dbReference>
<evidence type="ECO:0000256" key="11">
    <source>
        <dbReference type="ARBA" id="ARBA00023136"/>
    </source>
</evidence>
<evidence type="ECO:0000256" key="10">
    <source>
        <dbReference type="ARBA" id="ARBA00023065"/>
    </source>
</evidence>
<dbReference type="NCBIfam" id="TIGR00797">
    <property type="entry name" value="matE"/>
    <property type="match status" value="1"/>
</dbReference>
<feature type="transmembrane region" description="Helical" evidence="13">
    <location>
        <begin position="85"/>
        <end position="105"/>
    </location>
</feature>
<dbReference type="PANTHER" id="PTHR43298">
    <property type="entry name" value="MULTIDRUG RESISTANCE PROTEIN NORM-RELATED"/>
    <property type="match status" value="1"/>
</dbReference>
<feature type="transmembrane region" description="Helical" evidence="13">
    <location>
        <begin position="307"/>
        <end position="327"/>
    </location>
</feature>
<dbReference type="GO" id="GO:0006811">
    <property type="term" value="P:monoatomic ion transport"/>
    <property type="evidence" value="ECO:0007669"/>
    <property type="project" value="UniProtKB-KW"/>
</dbReference>
<dbReference type="InterPro" id="IPR048279">
    <property type="entry name" value="MdtK-like"/>
</dbReference>
<sequence length="424" mass="45888">MKESKQLLRIALPAMAEQFLQMLMGFVDNYLVAQIGLAAVSGISIANNIIAIYQALFIALGAGISSILSRYLAAKKEEQVNQSMADALWLTSIISLLLGLVTIVGNVWLLKILGTSTIVAQEGGLYLAIVGGGIISLGLLTSMGAIVRVQGYVKLPMGISILTNFLNALFSALSIYIFDLGIIGVALSTVLSRTVGTLILMQKLPIKAIFQKLRWKVDKQLLEIVLPAAGERMMMRAGDVVIIAIIVTFGSKVVAGNAVGETVTQFNYLPAMAISVATIIRVASNVKENPRQVRETIKNSFWLSTMMMYGLAGIIFLLKVPLLGLFLQDSQALQAGGMVALYSLIGVPATAGTLIMTATWQGLGNAKLPFYATSLGMWCIRIGLGYLLAISLNLGLRGVWLATVLDNLFRWLFLTYLYKKEETW</sequence>
<dbReference type="InterPro" id="IPR050222">
    <property type="entry name" value="MATE_MdtK"/>
</dbReference>
<dbReference type="InterPro" id="IPR002528">
    <property type="entry name" value="MATE_fam"/>
</dbReference>
<feature type="transmembrane region" description="Helical" evidence="13">
    <location>
        <begin position="51"/>
        <end position="73"/>
    </location>
</feature>
<evidence type="ECO:0000256" key="9">
    <source>
        <dbReference type="ARBA" id="ARBA00022989"/>
    </source>
</evidence>
<evidence type="ECO:0000313" key="14">
    <source>
        <dbReference type="EMBL" id="AXJ12068.1"/>
    </source>
</evidence>
<evidence type="ECO:0000256" key="4">
    <source>
        <dbReference type="ARBA" id="ARBA00020268"/>
    </source>
</evidence>
<keyword evidence="6" id="KW-0050">Antiport</keyword>
<comment type="subcellular location">
    <subcellularLocation>
        <location evidence="2">Cell membrane</location>
        <topology evidence="2">Multi-pass membrane protein</topology>
    </subcellularLocation>
</comment>
<dbReference type="GO" id="GO:0005886">
    <property type="term" value="C:plasma membrane"/>
    <property type="evidence" value="ECO:0007669"/>
    <property type="project" value="UniProtKB-SubCell"/>
</dbReference>
<organism evidence="14 15">
    <name type="scientific">Streptococcus pluranimalium</name>
    <dbReference type="NCBI Taxonomy" id="82348"/>
    <lineage>
        <taxon>Bacteria</taxon>
        <taxon>Bacillati</taxon>
        <taxon>Bacillota</taxon>
        <taxon>Bacilli</taxon>
        <taxon>Lactobacillales</taxon>
        <taxon>Streptococcaceae</taxon>
        <taxon>Streptococcus</taxon>
    </lineage>
</organism>
<dbReference type="Proteomes" id="UP000255411">
    <property type="component" value="Chromosome"/>
</dbReference>
<feature type="transmembrane region" description="Helical" evidence="13">
    <location>
        <begin position="339"/>
        <end position="358"/>
    </location>
</feature>
<comment type="similarity">
    <text evidence="3">Belongs to the multi antimicrobial extrusion (MATE) (TC 2.A.66.1) family.</text>
</comment>
<name>A0A345VH66_9STRE</name>
<dbReference type="GO" id="GO:0042910">
    <property type="term" value="F:xenobiotic transmembrane transporter activity"/>
    <property type="evidence" value="ECO:0007669"/>
    <property type="project" value="InterPro"/>
</dbReference>